<dbReference type="PROSITE" id="PS51450">
    <property type="entry name" value="LRR"/>
    <property type="match status" value="4"/>
</dbReference>
<dbReference type="SMART" id="SM00365">
    <property type="entry name" value="LRR_SD22"/>
    <property type="match status" value="5"/>
</dbReference>
<evidence type="ECO:0000313" key="5">
    <source>
        <dbReference type="Proteomes" id="UP000261660"/>
    </source>
</evidence>
<dbReference type="InterPro" id="IPR003591">
    <property type="entry name" value="Leu-rich_rpt_typical-subtyp"/>
</dbReference>
<dbReference type="STRING" id="56723.ENSLBEP00000034280"/>
<feature type="transmembrane region" description="Helical" evidence="3">
    <location>
        <begin position="679"/>
        <end position="701"/>
    </location>
</feature>
<evidence type="ECO:0000256" key="2">
    <source>
        <dbReference type="ARBA" id="ARBA00022737"/>
    </source>
</evidence>
<keyword evidence="5" id="KW-1185">Reference proteome</keyword>
<dbReference type="Gene3D" id="3.80.10.10">
    <property type="entry name" value="Ribonuclease Inhibitor"/>
    <property type="match status" value="5"/>
</dbReference>
<dbReference type="PANTHER" id="PTHR45712:SF22">
    <property type="entry name" value="INSULIN-LIKE GROWTH FACTOR-BINDING PROTEIN COMPLEX ACID LABILE SUBUNIT"/>
    <property type="match status" value="1"/>
</dbReference>
<proteinExistence type="predicted"/>
<dbReference type="Pfam" id="PF13306">
    <property type="entry name" value="LRR_5"/>
    <property type="match status" value="1"/>
</dbReference>
<organism evidence="4 5">
    <name type="scientific">Labrus bergylta</name>
    <name type="common">ballan wrasse</name>
    <dbReference type="NCBI Taxonomy" id="56723"/>
    <lineage>
        <taxon>Eukaryota</taxon>
        <taxon>Metazoa</taxon>
        <taxon>Chordata</taxon>
        <taxon>Craniata</taxon>
        <taxon>Vertebrata</taxon>
        <taxon>Euteleostomi</taxon>
        <taxon>Actinopterygii</taxon>
        <taxon>Neopterygii</taxon>
        <taxon>Teleostei</taxon>
        <taxon>Neoteleostei</taxon>
        <taxon>Acanthomorphata</taxon>
        <taxon>Eupercaria</taxon>
        <taxon>Labriformes</taxon>
        <taxon>Labridae</taxon>
        <taxon>Labrus</taxon>
    </lineage>
</organism>
<dbReference type="GO" id="GO:0030168">
    <property type="term" value="P:platelet activation"/>
    <property type="evidence" value="ECO:0007669"/>
    <property type="project" value="Ensembl"/>
</dbReference>
<dbReference type="RefSeq" id="XP_029135761.1">
    <property type="nucleotide sequence ID" value="XM_029279928.2"/>
</dbReference>
<dbReference type="Proteomes" id="UP000261660">
    <property type="component" value="Unplaced"/>
</dbReference>
<dbReference type="AlphaFoldDB" id="A0A3Q3NID8"/>
<sequence>MQDILTGCDGWTAAGAERCAGKSQLREECSALGVFARFLSICEWEGERAEDVKSTRSGGSVKIGHQLKVSTMTAIQLLFPLLVSCVAASARPPRHLSACQVVQMDVFCSNLNLRSAPVNLPHGVQMLDLSLNQVQNLTMETLAYHTSFNHLNLHSNKIHFIQPGLFRDMTDLKVLDLSRNHLNVFTHSKINIGPLTAVESLDLSSNGLYTGMSDYFLADSPSLANLSLNSNSITKIAQNTFSGSSSLKRINLHNNVILEIEDGAFDSLNHLTELDLSKNSITCITDFNLCHLKVLNLSKNSMEFFQSTRSTDSYDLQILDLSENKMHYFPLLPRNNVLQYLDVSRNQLQSINVTASHDRRTTVHLFHLRYLDMSYNQLQIIHESFFYCMASLEVLNVSNNCISSFSITNEGLLQTVKVINLSYNSLQSLTFGENTLPSLEELLLQGNDLTNLDHQIFQKLPSIKHLYLQENDLEICDADQNCKNPPACVSFSSIPNLQFLYISENNLQTLPSNAFANTPLKLLDLSLNPGLDMDRDSFSGLERSLVHLLLRENNISCLNTDLSSLKSLKHIDLSTNQLTTLPMWNRESSIESLNLQNNNLVTLEPSTMLALEHSLKTLYMGSNPLSCCSNLAFLQMVKNSALTIADLETVTCVLEDYSEPVNIGKVTEEMCQKPKIQNFVVVVVLTALFLLIVLGLLIKCCQSKKRKPSRRFNA</sequence>
<dbReference type="Pfam" id="PF13855">
    <property type="entry name" value="LRR_8"/>
    <property type="match status" value="4"/>
</dbReference>
<dbReference type="PANTHER" id="PTHR45712">
    <property type="entry name" value="AGAP008170-PA"/>
    <property type="match status" value="1"/>
</dbReference>
<dbReference type="FunCoup" id="A0A3Q3NID8">
    <property type="interactions" value="180"/>
</dbReference>
<dbReference type="InParanoid" id="A0A3Q3NID8"/>
<keyword evidence="3" id="KW-0812">Transmembrane</keyword>
<evidence type="ECO:0000256" key="3">
    <source>
        <dbReference type="SAM" id="Phobius"/>
    </source>
</evidence>
<dbReference type="OrthoDB" id="8195690at2759"/>
<keyword evidence="3" id="KW-1133">Transmembrane helix</keyword>
<dbReference type="InterPro" id="IPR026906">
    <property type="entry name" value="LRR_5"/>
</dbReference>
<name>A0A3Q3NID8_9LABR</name>
<accession>A0A3Q3NID8</accession>
<dbReference type="GeneID" id="109993958"/>
<evidence type="ECO:0000256" key="1">
    <source>
        <dbReference type="ARBA" id="ARBA00022614"/>
    </source>
</evidence>
<keyword evidence="1" id="KW-0433">Leucine-rich repeat</keyword>
<reference evidence="4" key="1">
    <citation type="submission" date="2025-08" db="UniProtKB">
        <authorList>
            <consortium name="Ensembl"/>
        </authorList>
    </citation>
    <scope>IDENTIFICATION</scope>
</reference>
<dbReference type="InterPro" id="IPR001611">
    <property type="entry name" value="Leu-rich_rpt"/>
</dbReference>
<dbReference type="GeneTree" id="ENSGT00940000163875"/>
<dbReference type="SUPFAM" id="SSF52058">
    <property type="entry name" value="L domain-like"/>
    <property type="match status" value="3"/>
</dbReference>
<dbReference type="SMART" id="SM00364">
    <property type="entry name" value="LRR_BAC"/>
    <property type="match status" value="7"/>
</dbReference>
<protein>
    <submittedName>
        <fullName evidence="4">Leucine rich repeat containing 32</fullName>
    </submittedName>
</protein>
<reference evidence="4" key="2">
    <citation type="submission" date="2025-09" db="UniProtKB">
        <authorList>
            <consortium name="Ensembl"/>
        </authorList>
    </citation>
    <scope>IDENTIFICATION</scope>
</reference>
<dbReference type="CTD" id="2615"/>
<dbReference type="SMART" id="SM00369">
    <property type="entry name" value="LRR_TYP"/>
    <property type="match status" value="13"/>
</dbReference>
<dbReference type="InterPro" id="IPR032675">
    <property type="entry name" value="LRR_dom_sf"/>
</dbReference>
<dbReference type="InterPro" id="IPR050333">
    <property type="entry name" value="SLRP"/>
</dbReference>
<dbReference type="Ensembl" id="ENSLBET00000035762.1">
    <property type="protein sequence ID" value="ENSLBEP00000034280.1"/>
    <property type="gene ID" value="ENSLBEG00000025799.1"/>
</dbReference>
<evidence type="ECO:0000313" key="4">
    <source>
        <dbReference type="Ensembl" id="ENSLBEP00000034280.1"/>
    </source>
</evidence>
<keyword evidence="3" id="KW-0472">Membrane</keyword>
<keyword evidence="2" id="KW-0677">Repeat</keyword>